<sequence length="168" mass="19071">MSGPAGMRRPICVFCRHLPSNPSPIITSAARWTPELLGTLAFIRPASTRVYIPKRYGRNVGRTPEKELENRLFVKLMRSQEEPPVATAEHPGSSKATFDLRMGRFYDIDPVEAISDILAHDFPEDYFWPNPRSPPEAKSRRTWRDINWLGWDAPALSGDRKGIKLKVG</sequence>
<dbReference type="AlphaFoldDB" id="A0A3N4LK78"/>
<dbReference type="OrthoDB" id="10336615at2759"/>
<keyword evidence="2" id="KW-1185">Reference proteome</keyword>
<evidence type="ECO:0000313" key="1">
    <source>
        <dbReference type="EMBL" id="RPB23166.1"/>
    </source>
</evidence>
<protein>
    <submittedName>
        <fullName evidence="1">Uncharacterized protein</fullName>
    </submittedName>
</protein>
<name>A0A3N4LK78_9PEZI</name>
<accession>A0A3N4LK78</accession>
<gene>
    <name evidence="1" type="ORF">L211DRAFT_810031</name>
</gene>
<organism evidence="1 2">
    <name type="scientific">Terfezia boudieri ATCC MYA-4762</name>
    <dbReference type="NCBI Taxonomy" id="1051890"/>
    <lineage>
        <taxon>Eukaryota</taxon>
        <taxon>Fungi</taxon>
        <taxon>Dikarya</taxon>
        <taxon>Ascomycota</taxon>
        <taxon>Pezizomycotina</taxon>
        <taxon>Pezizomycetes</taxon>
        <taxon>Pezizales</taxon>
        <taxon>Pezizaceae</taxon>
        <taxon>Terfezia</taxon>
    </lineage>
</organism>
<proteinExistence type="predicted"/>
<evidence type="ECO:0000313" key="2">
    <source>
        <dbReference type="Proteomes" id="UP000267821"/>
    </source>
</evidence>
<dbReference type="Proteomes" id="UP000267821">
    <property type="component" value="Unassembled WGS sequence"/>
</dbReference>
<dbReference type="InParanoid" id="A0A3N4LK78"/>
<reference evidence="1 2" key="1">
    <citation type="journal article" date="2018" name="Nat. Ecol. Evol.">
        <title>Pezizomycetes genomes reveal the molecular basis of ectomycorrhizal truffle lifestyle.</title>
        <authorList>
            <person name="Murat C."/>
            <person name="Payen T."/>
            <person name="Noel B."/>
            <person name="Kuo A."/>
            <person name="Morin E."/>
            <person name="Chen J."/>
            <person name="Kohler A."/>
            <person name="Krizsan K."/>
            <person name="Balestrini R."/>
            <person name="Da Silva C."/>
            <person name="Montanini B."/>
            <person name="Hainaut M."/>
            <person name="Levati E."/>
            <person name="Barry K.W."/>
            <person name="Belfiori B."/>
            <person name="Cichocki N."/>
            <person name="Clum A."/>
            <person name="Dockter R.B."/>
            <person name="Fauchery L."/>
            <person name="Guy J."/>
            <person name="Iotti M."/>
            <person name="Le Tacon F."/>
            <person name="Lindquist E.A."/>
            <person name="Lipzen A."/>
            <person name="Malagnac F."/>
            <person name="Mello A."/>
            <person name="Molinier V."/>
            <person name="Miyauchi S."/>
            <person name="Poulain J."/>
            <person name="Riccioni C."/>
            <person name="Rubini A."/>
            <person name="Sitrit Y."/>
            <person name="Splivallo R."/>
            <person name="Traeger S."/>
            <person name="Wang M."/>
            <person name="Zifcakova L."/>
            <person name="Wipf D."/>
            <person name="Zambonelli A."/>
            <person name="Paolocci F."/>
            <person name="Nowrousian M."/>
            <person name="Ottonello S."/>
            <person name="Baldrian P."/>
            <person name="Spatafora J.W."/>
            <person name="Henrissat B."/>
            <person name="Nagy L.G."/>
            <person name="Aury J.M."/>
            <person name="Wincker P."/>
            <person name="Grigoriev I.V."/>
            <person name="Bonfante P."/>
            <person name="Martin F.M."/>
        </authorList>
    </citation>
    <scope>NUCLEOTIDE SEQUENCE [LARGE SCALE GENOMIC DNA]</scope>
    <source>
        <strain evidence="1 2">ATCC MYA-4762</strain>
    </source>
</reference>
<dbReference type="EMBL" id="ML121548">
    <property type="protein sequence ID" value="RPB23166.1"/>
    <property type="molecule type" value="Genomic_DNA"/>
</dbReference>